<gene>
    <name evidence="2" type="ORF">G4D63_07280</name>
</gene>
<evidence type="ECO:0000313" key="2">
    <source>
        <dbReference type="EMBL" id="NEY71545.1"/>
    </source>
</evidence>
<dbReference type="CDD" id="cd08563">
    <property type="entry name" value="GDPD_TtGDE_like"/>
    <property type="match status" value="1"/>
</dbReference>
<comment type="caution">
    <text evidence="2">The sequence shown here is derived from an EMBL/GenBank/DDBJ whole genome shotgun (WGS) entry which is preliminary data.</text>
</comment>
<sequence>MTKIFGHRGAAGTHPENTMISFQEVEKLGGDGIELDVQLSKDGVVVVIHDEKLDRTTTGEGWVKDHTLKELRRLDASYKFPELGVCKIPTLDEVFNWALSNSLSINVELKNSLVPYEELEAKVIALIRTYRYENRVIISSFNHHSLKECHKLAPDISLAVLYGEPLMEPWEYAKNIGANSIHPQHRVATDEIITKSQQNGIPVRPYTVNNPRDMKRLFSVSCDALITDYPKRAIELKSSN</sequence>
<dbReference type="Pfam" id="PF03009">
    <property type="entry name" value="GDPD"/>
    <property type="match status" value="1"/>
</dbReference>
<dbReference type="PANTHER" id="PTHR46211">
    <property type="entry name" value="GLYCEROPHOSPHORYL DIESTER PHOSPHODIESTERASE"/>
    <property type="match status" value="1"/>
</dbReference>
<accession>A0A6M0Q5A7</accession>
<dbReference type="InterPro" id="IPR030395">
    <property type="entry name" value="GP_PDE_dom"/>
</dbReference>
<dbReference type="PROSITE" id="PS51704">
    <property type="entry name" value="GP_PDE"/>
    <property type="match status" value="1"/>
</dbReference>
<evidence type="ECO:0000313" key="3">
    <source>
        <dbReference type="Proteomes" id="UP000481043"/>
    </source>
</evidence>
<evidence type="ECO:0000259" key="1">
    <source>
        <dbReference type="PROSITE" id="PS51704"/>
    </source>
</evidence>
<dbReference type="PANTHER" id="PTHR46211:SF1">
    <property type="entry name" value="GLYCEROPHOSPHODIESTER PHOSPHODIESTERASE, CYTOPLASMIC"/>
    <property type="match status" value="1"/>
</dbReference>
<feature type="domain" description="GP-PDE" evidence="1">
    <location>
        <begin position="2"/>
        <end position="237"/>
    </location>
</feature>
<reference evidence="2 3" key="1">
    <citation type="submission" date="2020-02" db="EMBL/GenBank/DDBJ databases">
        <title>Bacillus aquiflavi sp. nov., isolated from yellow water of strong flavor Chinese baijiu in Yibin region of China.</title>
        <authorList>
            <person name="Xie J."/>
        </authorList>
    </citation>
    <scope>NUCLEOTIDE SEQUENCE [LARGE SCALE GENOMIC DNA]</scope>
    <source>
        <strain evidence="2 3">SA4</strain>
    </source>
</reference>
<dbReference type="RefSeq" id="WP_163178989.1">
    <property type="nucleotide sequence ID" value="NZ_JAAIWM010000002.1"/>
</dbReference>
<keyword evidence="3" id="KW-1185">Reference proteome</keyword>
<organism evidence="2 3">
    <name type="scientific">Bacillus mesophilus</name>
    <dbReference type="NCBI Taxonomy" id="1808955"/>
    <lineage>
        <taxon>Bacteria</taxon>
        <taxon>Bacillati</taxon>
        <taxon>Bacillota</taxon>
        <taxon>Bacilli</taxon>
        <taxon>Bacillales</taxon>
        <taxon>Bacillaceae</taxon>
        <taxon>Bacillus</taxon>
    </lineage>
</organism>
<protein>
    <submittedName>
        <fullName evidence="2">Glycerophosphodiester phosphodiesterase</fullName>
    </submittedName>
</protein>
<dbReference type="Proteomes" id="UP000481043">
    <property type="component" value="Unassembled WGS sequence"/>
</dbReference>
<dbReference type="GO" id="GO:0006629">
    <property type="term" value="P:lipid metabolic process"/>
    <property type="evidence" value="ECO:0007669"/>
    <property type="project" value="InterPro"/>
</dbReference>
<dbReference type="GO" id="GO:0008081">
    <property type="term" value="F:phosphoric diester hydrolase activity"/>
    <property type="evidence" value="ECO:0007669"/>
    <property type="project" value="InterPro"/>
</dbReference>
<dbReference type="SUPFAM" id="SSF51695">
    <property type="entry name" value="PLC-like phosphodiesterases"/>
    <property type="match status" value="1"/>
</dbReference>
<dbReference type="Gene3D" id="3.20.20.190">
    <property type="entry name" value="Phosphatidylinositol (PI) phosphodiesterase"/>
    <property type="match status" value="1"/>
</dbReference>
<name>A0A6M0Q5A7_9BACI</name>
<dbReference type="AlphaFoldDB" id="A0A6M0Q5A7"/>
<proteinExistence type="predicted"/>
<dbReference type="InterPro" id="IPR017946">
    <property type="entry name" value="PLC-like_Pdiesterase_TIM-brl"/>
</dbReference>
<dbReference type="EMBL" id="JAAIWM010000002">
    <property type="protein sequence ID" value="NEY71545.1"/>
    <property type="molecule type" value="Genomic_DNA"/>
</dbReference>